<dbReference type="Pfam" id="PF12928">
    <property type="entry name" value="tRNA_int_end_N2"/>
    <property type="match status" value="1"/>
</dbReference>
<keyword evidence="5" id="KW-0255">Endonuclease</keyword>
<dbReference type="InterPro" id="IPR024337">
    <property type="entry name" value="tRNA_splic_suSen54"/>
</dbReference>
<reference evidence="5 6" key="1">
    <citation type="submission" date="2021-08" db="EMBL/GenBank/DDBJ databases">
        <title>Draft Genome Sequence of Phanerochaete sordida strain YK-624.</title>
        <authorList>
            <person name="Mori T."/>
            <person name="Dohra H."/>
            <person name="Suzuki T."/>
            <person name="Kawagishi H."/>
            <person name="Hirai H."/>
        </authorList>
    </citation>
    <scope>NUCLEOTIDE SEQUENCE [LARGE SCALE GENOMIC DNA]</scope>
    <source>
        <strain evidence="5 6">YK-624</strain>
    </source>
</reference>
<keyword evidence="5" id="KW-0378">Hydrolase</keyword>
<accession>A0A9P3G5D2</accession>
<comment type="caution">
    <text evidence="5">The sequence shown here is derived from an EMBL/GenBank/DDBJ whole genome shotgun (WGS) entry which is preliminary data.</text>
</comment>
<gene>
    <name evidence="5" type="ORF">PsYK624_044800</name>
</gene>
<keyword evidence="2" id="KW-0819">tRNA processing</keyword>
<feature type="region of interest" description="Disordered" evidence="3">
    <location>
        <begin position="355"/>
        <end position="391"/>
    </location>
</feature>
<dbReference type="EMBL" id="BPQB01000009">
    <property type="protein sequence ID" value="GJE88397.1"/>
    <property type="molecule type" value="Genomic_DNA"/>
</dbReference>
<dbReference type="GO" id="GO:0004519">
    <property type="term" value="F:endonuclease activity"/>
    <property type="evidence" value="ECO:0007669"/>
    <property type="project" value="UniProtKB-KW"/>
</dbReference>
<dbReference type="Proteomes" id="UP000703269">
    <property type="component" value="Unassembled WGS sequence"/>
</dbReference>
<name>A0A9P3G5D2_9APHY</name>
<feature type="region of interest" description="Disordered" evidence="3">
    <location>
        <begin position="1"/>
        <end position="68"/>
    </location>
</feature>
<dbReference type="InterPro" id="IPR024336">
    <property type="entry name" value="tRNA_splic_suSen54_N"/>
</dbReference>
<comment type="similarity">
    <text evidence="1">Belongs to the SEN54 family.</text>
</comment>
<evidence type="ECO:0000313" key="5">
    <source>
        <dbReference type="EMBL" id="GJE88397.1"/>
    </source>
</evidence>
<evidence type="ECO:0000259" key="4">
    <source>
        <dbReference type="Pfam" id="PF12928"/>
    </source>
</evidence>
<proteinExistence type="inferred from homology"/>
<protein>
    <submittedName>
        <fullName evidence="5">tRNA-splicing endonuclease subunit sen54 N-term-domain-containing protein</fullName>
    </submittedName>
</protein>
<feature type="compositionally biased region" description="Acidic residues" evidence="3">
    <location>
        <begin position="22"/>
        <end position="35"/>
    </location>
</feature>
<dbReference type="PANTHER" id="PTHR21027:SF1">
    <property type="entry name" value="TRNA-SPLICING ENDONUCLEASE SUBUNIT SEN54"/>
    <property type="match status" value="1"/>
</dbReference>
<sequence length="451" mass="50027">MDDNLEQPDAVALPTAEKREADDDAQSSADEDEGPDWTKLPTVARPVIPKRGEKDFEPKTSGGSGLQRHVLDRARSAMLDALRTTRTTSNKSISYGIWCPGIARAHVTVARGIHFANMGHSVARPSGAAEGNVKSTKRLELLPEEALYLVERGSMFCWKENALIPSPGLEDMEGAPMSVQQAFAEMVGQEDLTLEKYQVYAYLKRLGYVVTRTKPPSDAYPLAAPFDLPRAKPQTFLTRFLAVITSSVTRILTVFKAKLDWWKPIWFSRCLHHNLSYPSLYKSLRFMNSGHHVQLQVQRPAETSPYQIFYNLYKPSTPFKKTSPPPPDFSVVVVNARTTPMPSLTELNDLFEILPELPPPTPRRRTVAPEKPAAPTSQGRDTGGPPAPQSWLERLFPWATSSKSSAAPTRRVNPFAVMKAGKKMVVIAAVDAGTISFFRFGQGAFEDFPMA</sequence>
<evidence type="ECO:0000256" key="2">
    <source>
        <dbReference type="ARBA" id="ARBA00022694"/>
    </source>
</evidence>
<dbReference type="AlphaFoldDB" id="A0A9P3G5D2"/>
<dbReference type="GO" id="GO:0000214">
    <property type="term" value="C:tRNA-intron endonuclease complex"/>
    <property type="evidence" value="ECO:0007669"/>
    <property type="project" value="TreeGrafter"/>
</dbReference>
<dbReference type="PANTHER" id="PTHR21027">
    <property type="entry name" value="TRNA-SPLICING ENDONUCLEASE SUBUNIT SEN54"/>
    <property type="match status" value="1"/>
</dbReference>
<keyword evidence="6" id="KW-1185">Reference proteome</keyword>
<dbReference type="GO" id="GO:0000379">
    <property type="term" value="P:tRNA-type intron splice site recognition and cleavage"/>
    <property type="evidence" value="ECO:0007669"/>
    <property type="project" value="TreeGrafter"/>
</dbReference>
<dbReference type="OrthoDB" id="408683at2759"/>
<evidence type="ECO:0000313" key="6">
    <source>
        <dbReference type="Proteomes" id="UP000703269"/>
    </source>
</evidence>
<evidence type="ECO:0000256" key="1">
    <source>
        <dbReference type="ARBA" id="ARBA00005736"/>
    </source>
</evidence>
<feature type="domain" description="tRNA-splicing endonuclease subunit Sen54 N-terminal" evidence="4">
    <location>
        <begin position="80"/>
        <end position="158"/>
    </location>
</feature>
<evidence type="ECO:0000256" key="3">
    <source>
        <dbReference type="SAM" id="MobiDB-lite"/>
    </source>
</evidence>
<keyword evidence="5" id="KW-0540">Nuclease</keyword>
<organism evidence="5 6">
    <name type="scientific">Phanerochaete sordida</name>
    <dbReference type="NCBI Taxonomy" id="48140"/>
    <lineage>
        <taxon>Eukaryota</taxon>
        <taxon>Fungi</taxon>
        <taxon>Dikarya</taxon>
        <taxon>Basidiomycota</taxon>
        <taxon>Agaricomycotina</taxon>
        <taxon>Agaricomycetes</taxon>
        <taxon>Polyporales</taxon>
        <taxon>Phanerochaetaceae</taxon>
        <taxon>Phanerochaete</taxon>
    </lineage>
</organism>